<evidence type="ECO:0000256" key="1">
    <source>
        <dbReference type="ARBA" id="ARBA00001922"/>
    </source>
</evidence>
<proteinExistence type="inferred from homology"/>
<dbReference type="GO" id="GO:0005524">
    <property type="term" value="F:ATP binding"/>
    <property type="evidence" value="ECO:0007669"/>
    <property type="project" value="InterPro"/>
</dbReference>
<evidence type="ECO:0000259" key="12">
    <source>
        <dbReference type="Pfam" id="PF00317"/>
    </source>
</evidence>
<evidence type="ECO:0000256" key="11">
    <source>
        <dbReference type="RuleBase" id="RU364064"/>
    </source>
</evidence>
<dbReference type="GO" id="GO:0031419">
    <property type="term" value="F:cobalamin binding"/>
    <property type="evidence" value="ECO:0007669"/>
    <property type="project" value="UniProtKB-KW"/>
</dbReference>
<evidence type="ECO:0000256" key="8">
    <source>
        <dbReference type="ARBA" id="ARBA00023157"/>
    </source>
</evidence>
<dbReference type="OrthoDB" id="9762933at2"/>
<dbReference type="EC" id="1.17.4.1" evidence="11"/>
<evidence type="ECO:0000256" key="6">
    <source>
        <dbReference type="ARBA" id="ARBA00023002"/>
    </source>
</evidence>
<keyword evidence="4 11" id="KW-0237">DNA synthesis</keyword>
<dbReference type="GO" id="GO:0071897">
    <property type="term" value="P:DNA biosynthetic process"/>
    <property type="evidence" value="ECO:0007669"/>
    <property type="project" value="UniProtKB-KW"/>
</dbReference>
<feature type="domain" description="Ribonucleotide reductase large subunit C-terminal" evidence="13">
    <location>
        <begin position="85"/>
        <end position="550"/>
    </location>
</feature>
<dbReference type="Gene3D" id="3.20.70.20">
    <property type="match status" value="1"/>
</dbReference>
<evidence type="ECO:0000256" key="9">
    <source>
        <dbReference type="ARBA" id="ARBA00023285"/>
    </source>
</evidence>
<dbReference type="CDD" id="cd02888">
    <property type="entry name" value="RNR_II_dimer"/>
    <property type="match status" value="1"/>
</dbReference>
<dbReference type="PANTHER" id="PTHR43371">
    <property type="entry name" value="VITAMIN B12-DEPENDENT RIBONUCLEOTIDE REDUCTASE"/>
    <property type="match status" value="1"/>
</dbReference>
<evidence type="ECO:0000256" key="5">
    <source>
        <dbReference type="ARBA" id="ARBA00022741"/>
    </source>
</evidence>
<evidence type="ECO:0000313" key="15">
    <source>
        <dbReference type="Proteomes" id="UP000027446"/>
    </source>
</evidence>
<dbReference type="NCBIfam" id="TIGR02504">
    <property type="entry name" value="NrdJ_Z"/>
    <property type="match status" value="1"/>
</dbReference>
<dbReference type="InterPro" id="IPR000788">
    <property type="entry name" value="RNR_lg_C"/>
</dbReference>
<evidence type="ECO:0000256" key="10">
    <source>
        <dbReference type="ARBA" id="ARBA00047754"/>
    </source>
</evidence>
<comment type="caution">
    <text evidence="14">The sequence shown here is derived from an EMBL/GenBank/DDBJ whole genome shotgun (WGS) entry which is preliminary data.</text>
</comment>
<dbReference type="InterPro" id="IPR050862">
    <property type="entry name" value="RdRp_reductase_class-2"/>
</dbReference>
<dbReference type="Pfam" id="PF02867">
    <property type="entry name" value="Ribonuc_red_lgC"/>
    <property type="match status" value="1"/>
</dbReference>
<dbReference type="SUPFAM" id="SSF51998">
    <property type="entry name" value="PFL-like glycyl radical enzymes"/>
    <property type="match status" value="1"/>
</dbReference>
<accession>A0A069E066</accession>
<dbReference type="Proteomes" id="UP000027446">
    <property type="component" value="Unassembled WGS sequence"/>
</dbReference>
<dbReference type="PRINTS" id="PR01183">
    <property type="entry name" value="RIBORDTASEM1"/>
</dbReference>
<comment type="cofactor">
    <cofactor evidence="1 11">
        <name>adenosylcob(III)alamin</name>
        <dbReference type="ChEBI" id="CHEBI:18408"/>
    </cofactor>
</comment>
<reference evidence="14 15" key="1">
    <citation type="journal article" date="2014" name="Antonie Van Leeuwenhoek">
        <title>Hyphomonas beringensis sp. nov. and Hyphomonas chukchiensis sp. nov., isolated from surface seawater of the Bering Sea and Chukchi Sea.</title>
        <authorList>
            <person name="Li C."/>
            <person name="Lai Q."/>
            <person name="Li G."/>
            <person name="Dong C."/>
            <person name="Wang J."/>
            <person name="Liao Y."/>
            <person name="Shao Z."/>
        </authorList>
    </citation>
    <scope>NUCLEOTIDE SEQUENCE [LARGE SCALE GENOMIC DNA]</scope>
    <source>
        <strain evidence="14 15">MHS-3</strain>
    </source>
</reference>
<dbReference type="AlphaFoldDB" id="A0A069E066"/>
<dbReference type="STRING" id="1280949.HAD_16622"/>
<keyword evidence="8" id="KW-1015">Disulfide bond</keyword>
<keyword evidence="9 11" id="KW-0170">Cobalt</keyword>
<gene>
    <name evidence="14" type="ORF">HAD_16622</name>
</gene>
<dbReference type="RefSeq" id="WP_051596421.1">
    <property type="nucleotide sequence ID" value="NZ_ARYH01000004.1"/>
</dbReference>
<evidence type="ECO:0000256" key="4">
    <source>
        <dbReference type="ARBA" id="ARBA00022634"/>
    </source>
</evidence>
<comment type="similarity">
    <text evidence="2 11">Belongs to the ribonucleoside diphosphate reductase class-2 family.</text>
</comment>
<keyword evidence="7" id="KW-0215">Deoxyribonucleotide synthesis</keyword>
<comment type="function">
    <text evidence="11">Catalyzes the reduction of ribonucleotides to deoxyribonucleotides. May function to provide a pool of deoxyribonucleotide precursors for DNA repair during oxygen limitation and/or for immediate growth after restoration of oxygen.</text>
</comment>
<protein>
    <recommendedName>
        <fullName evidence="11">Vitamin B12-dependent ribonucleotide reductase</fullName>
        <ecNumber evidence="11">1.17.4.1</ecNumber>
    </recommendedName>
</protein>
<keyword evidence="15" id="KW-1185">Reference proteome</keyword>
<dbReference type="GO" id="GO:0004748">
    <property type="term" value="F:ribonucleoside-diphosphate reductase activity, thioredoxin disulfide as acceptor"/>
    <property type="evidence" value="ECO:0007669"/>
    <property type="project" value="UniProtKB-EC"/>
</dbReference>
<keyword evidence="6 11" id="KW-0560">Oxidoreductase</keyword>
<dbReference type="InterPro" id="IPR013344">
    <property type="entry name" value="RNR_NrdJ/NrdZ"/>
</dbReference>
<feature type="domain" description="Ribonucleotide reductase large subunit N-terminal" evidence="12">
    <location>
        <begin position="14"/>
        <end position="79"/>
    </location>
</feature>
<dbReference type="PANTHER" id="PTHR43371:SF1">
    <property type="entry name" value="RIBONUCLEOSIDE-DIPHOSPHATE REDUCTASE"/>
    <property type="match status" value="1"/>
</dbReference>
<evidence type="ECO:0000256" key="7">
    <source>
        <dbReference type="ARBA" id="ARBA00023116"/>
    </source>
</evidence>
<organism evidence="14 15">
    <name type="scientific">Hyphomonas adhaerens MHS-3</name>
    <dbReference type="NCBI Taxonomy" id="1280949"/>
    <lineage>
        <taxon>Bacteria</taxon>
        <taxon>Pseudomonadati</taxon>
        <taxon>Pseudomonadota</taxon>
        <taxon>Alphaproteobacteria</taxon>
        <taxon>Hyphomonadales</taxon>
        <taxon>Hyphomonadaceae</taxon>
        <taxon>Hyphomonas</taxon>
    </lineage>
</organism>
<dbReference type="GO" id="GO:0009263">
    <property type="term" value="P:deoxyribonucleotide biosynthetic process"/>
    <property type="evidence" value="ECO:0007669"/>
    <property type="project" value="UniProtKB-KW"/>
</dbReference>
<evidence type="ECO:0000256" key="3">
    <source>
        <dbReference type="ARBA" id="ARBA00022628"/>
    </source>
</evidence>
<dbReference type="eggNOG" id="COG0209">
    <property type="taxonomic scope" value="Bacteria"/>
</dbReference>
<keyword evidence="3 11" id="KW-0846">Cobalamin</keyword>
<evidence type="ECO:0000256" key="2">
    <source>
        <dbReference type="ARBA" id="ARBA00007405"/>
    </source>
</evidence>
<dbReference type="EMBL" id="ARYH01000004">
    <property type="protein sequence ID" value="KCZ82704.1"/>
    <property type="molecule type" value="Genomic_DNA"/>
</dbReference>
<dbReference type="PATRIC" id="fig|1280949.3.peg.3373"/>
<sequence>MNSLPPPNSPAPVSENIWRRKYRFGSETGVEETWERVAKAVAAAEPVDQDVWASRFHELLSDYRFLPGGRILANAGTERNATLLNCFVMGRLDDSIDGLFDALKESAITLQAGGGIGLDFSPVRPAGAAAVRTGNIASGPVSFMHLWDAMCETMTADRARRGAMMAVLRCDHPDIETFIDAKIQTGALSRFNLSVLVTDKFIRAVDADSDWPLVIEGQVIRVLKARTLWMKILRSAFDTGEPGILFIDRINQENNLGYTESIHASNPCGEVPLPPYGACDLGSLNLTHFVRQPLTPDATFDFNEVANAARLGVRFLDNVLDVSHYPLDVQAQQAHESRRIGLGITGLADALIMLGLAYDSNDGREFTARVLGTMRNAAYEASVELADEKGSFPLFEKDAFLDRPFTRRLPEELRRAIRKKGIRNSHLMAVAPTGSISLLAGNVSAGIEPVFASNVSRRMRRSDGGYDVVDIEDFACRFWRETGGEGLPPAFVTAGGLSPEAHLAMQATAQDFIDNAISKTINANADIAFETFANVYRRAYDLGLKGCTVYRQGSRGEDVLTTVTEGAKCMSDTC</sequence>
<evidence type="ECO:0000259" key="13">
    <source>
        <dbReference type="Pfam" id="PF02867"/>
    </source>
</evidence>
<dbReference type="InterPro" id="IPR013509">
    <property type="entry name" value="RNR_lsu_N"/>
</dbReference>
<name>A0A069E066_9PROT</name>
<keyword evidence="5 11" id="KW-0547">Nucleotide-binding</keyword>
<evidence type="ECO:0000313" key="14">
    <source>
        <dbReference type="EMBL" id="KCZ82704.1"/>
    </source>
</evidence>
<comment type="catalytic activity">
    <reaction evidence="10 11">
        <text>a 2'-deoxyribonucleoside 5'-diphosphate + [thioredoxin]-disulfide + H2O = a ribonucleoside 5'-diphosphate + [thioredoxin]-dithiol</text>
        <dbReference type="Rhea" id="RHEA:23252"/>
        <dbReference type="Rhea" id="RHEA-COMP:10698"/>
        <dbReference type="Rhea" id="RHEA-COMP:10700"/>
        <dbReference type="ChEBI" id="CHEBI:15377"/>
        <dbReference type="ChEBI" id="CHEBI:29950"/>
        <dbReference type="ChEBI" id="CHEBI:50058"/>
        <dbReference type="ChEBI" id="CHEBI:57930"/>
        <dbReference type="ChEBI" id="CHEBI:73316"/>
        <dbReference type="EC" id="1.17.4.1"/>
    </reaction>
</comment>
<dbReference type="Pfam" id="PF00317">
    <property type="entry name" value="Ribonuc_red_lgN"/>
    <property type="match status" value="1"/>
</dbReference>